<accession>A0ABR2N3R1</accession>
<evidence type="ECO:0000313" key="2">
    <source>
        <dbReference type="EMBL" id="KAK8970418.1"/>
    </source>
</evidence>
<protein>
    <recommendedName>
        <fullName evidence="4">YLP motif-containing protein 1</fullName>
    </recommendedName>
</protein>
<comment type="caution">
    <text evidence="2">The sequence shown here is derived from an EMBL/GenBank/DDBJ whole genome shotgun (WGS) entry which is preliminary data.</text>
</comment>
<dbReference type="Gene3D" id="3.40.50.300">
    <property type="entry name" value="P-loop containing nucleotide triphosphate hydrolases"/>
    <property type="match status" value="1"/>
</dbReference>
<gene>
    <name evidence="2" type="ORF">KSP40_PGU009040</name>
</gene>
<evidence type="ECO:0000256" key="1">
    <source>
        <dbReference type="SAM" id="MobiDB-lite"/>
    </source>
</evidence>
<dbReference type="InterPro" id="IPR026314">
    <property type="entry name" value="YLP_motif_con_p1"/>
</dbReference>
<evidence type="ECO:0000313" key="3">
    <source>
        <dbReference type="Proteomes" id="UP001412067"/>
    </source>
</evidence>
<feature type="compositionally biased region" description="Acidic residues" evidence="1">
    <location>
        <begin position="774"/>
        <end position="791"/>
    </location>
</feature>
<dbReference type="SUPFAM" id="SSF52540">
    <property type="entry name" value="P-loop containing nucleoside triphosphate hydrolases"/>
    <property type="match status" value="1"/>
</dbReference>
<organism evidence="2 3">
    <name type="scientific">Platanthera guangdongensis</name>
    <dbReference type="NCBI Taxonomy" id="2320717"/>
    <lineage>
        <taxon>Eukaryota</taxon>
        <taxon>Viridiplantae</taxon>
        <taxon>Streptophyta</taxon>
        <taxon>Embryophyta</taxon>
        <taxon>Tracheophyta</taxon>
        <taxon>Spermatophyta</taxon>
        <taxon>Magnoliopsida</taxon>
        <taxon>Liliopsida</taxon>
        <taxon>Asparagales</taxon>
        <taxon>Orchidaceae</taxon>
        <taxon>Orchidoideae</taxon>
        <taxon>Orchideae</taxon>
        <taxon>Orchidinae</taxon>
        <taxon>Platanthera</taxon>
    </lineage>
</organism>
<name>A0ABR2N3R1_9ASPA</name>
<dbReference type="PANTHER" id="PTHR13413">
    <property type="entry name" value="YLP MOTIF CONTAINING PROTEIN NUCLEAR PROTEIN ZAP"/>
    <property type="match status" value="1"/>
</dbReference>
<feature type="region of interest" description="Disordered" evidence="1">
    <location>
        <begin position="494"/>
        <end position="528"/>
    </location>
</feature>
<reference evidence="2 3" key="1">
    <citation type="journal article" date="2022" name="Nat. Plants">
        <title>Genomes of leafy and leafless Platanthera orchids illuminate the evolution of mycoheterotrophy.</title>
        <authorList>
            <person name="Li M.H."/>
            <person name="Liu K.W."/>
            <person name="Li Z."/>
            <person name="Lu H.C."/>
            <person name="Ye Q.L."/>
            <person name="Zhang D."/>
            <person name="Wang J.Y."/>
            <person name="Li Y.F."/>
            <person name="Zhong Z.M."/>
            <person name="Liu X."/>
            <person name="Yu X."/>
            <person name="Liu D.K."/>
            <person name="Tu X.D."/>
            <person name="Liu B."/>
            <person name="Hao Y."/>
            <person name="Liao X.Y."/>
            <person name="Jiang Y.T."/>
            <person name="Sun W.H."/>
            <person name="Chen J."/>
            <person name="Chen Y.Q."/>
            <person name="Ai Y."/>
            <person name="Zhai J.W."/>
            <person name="Wu S.S."/>
            <person name="Zhou Z."/>
            <person name="Hsiao Y.Y."/>
            <person name="Wu W.L."/>
            <person name="Chen Y.Y."/>
            <person name="Lin Y.F."/>
            <person name="Hsu J.L."/>
            <person name="Li C.Y."/>
            <person name="Wang Z.W."/>
            <person name="Zhao X."/>
            <person name="Zhong W.Y."/>
            <person name="Ma X.K."/>
            <person name="Ma L."/>
            <person name="Huang J."/>
            <person name="Chen G.Z."/>
            <person name="Huang M.Z."/>
            <person name="Huang L."/>
            <person name="Peng D.H."/>
            <person name="Luo Y.B."/>
            <person name="Zou S.Q."/>
            <person name="Chen S.P."/>
            <person name="Lan S."/>
            <person name="Tsai W.C."/>
            <person name="Van de Peer Y."/>
            <person name="Liu Z.J."/>
        </authorList>
    </citation>
    <scope>NUCLEOTIDE SEQUENCE [LARGE SCALE GENOMIC DNA]</scope>
    <source>
        <strain evidence="2">Lor288</strain>
    </source>
</reference>
<dbReference type="Proteomes" id="UP001412067">
    <property type="component" value="Unassembled WGS sequence"/>
</dbReference>
<feature type="compositionally biased region" description="Basic and acidic residues" evidence="1">
    <location>
        <begin position="799"/>
        <end position="832"/>
    </location>
</feature>
<evidence type="ECO:0008006" key="4">
    <source>
        <dbReference type="Google" id="ProtNLM"/>
    </source>
</evidence>
<proteinExistence type="predicted"/>
<dbReference type="InterPro" id="IPR027417">
    <property type="entry name" value="P-loop_NTPase"/>
</dbReference>
<sequence>MHRADKQAEDALGCTTCKPCRFRLPYTPKHLCPVYQHEPVSVPPTHFALNPRSRFSWTIPGTSPTIFAGDNYRFFSDLRSSQLQRPFHNQSHPPPFLPPPLNEPAPFQPPFLPPPFLHDDARERESFRKRMRMEDPVIGILPPFEPFRTLSVENERRLNLIRSHGREGTALVQDGHQWNNTSDHRIDRHIYDFVGKHFSSCGIDHDLPELEFDHRHGYSQSNAYEGHRNQPIYSLDREDRFIHNDRRGFDQVEFEPDRRRMFDPQIGNYYPYDRSAQFDKNSLNPPFHKFEESLCGSENFISSSPRESFLKDSYKPASYSTNDDKLFVVGNFHDKQQSHSLLRTFPPLPTDHCRPEHPLQNHAIQNEMERKSEFYNKQVEEPRASFHHWPPIPVEIHKSLDSEAYPAVEQLDFHTGVETGYAPVTAESKHVLSPSVLEHEHASQAYPNIQRRSLLAYPSVPLQPLFPIQTDSSFSHLQVSTSVSATVSVASSVGGDTSAKRKVSSQGSRSLPQDEFHNEPHVQTSNGFSIEGSPFIPQSLSKLDEQGASFPVKHSWEEKPTHVDVSRLFKLPHRASRPDHIVIILRGLPGSGKSYLAKALRDIEVENGGSAPRIHAMDDYFMMEVEKVEDKDGFKSSSFVRSKKQMTKKVIEYCYEPEMEEAYRSSMLKAFKKTLDDGIFNLVIVDDRNLRVADFAQFWAIAKRSRFEVYLLEATYKDPAGCAARNIHGFKLADIEKMAKQWEEAPPLYLHLNIQSLFGGDDSINHSILEVDMDADDTSGDGEANQSEETDGWTSNEVKSLDHESGHGSTKLGERWNTEEVEPIPEKNDPQKRKWSKDLSVNLHDSNSTIANASALSGLIQAYGKDAKFIHWGDKVETSGFSIGANRKQSASSLIIGPGAGYNLKSNPLPEENPVTETTVKASNDTKRRINEQLRAERESFRAIFERRRHRVGGLWDADDE</sequence>
<keyword evidence="3" id="KW-1185">Reference proteome</keyword>
<feature type="region of interest" description="Disordered" evidence="1">
    <location>
        <begin position="774"/>
        <end position="835"/>
    </location>
</feature>
<dbReference type="EMBL" id="JBBWWR010000002">
    <property type="protein sequence ID" value="KAK8970418.1"/>
    <property type="molecule type" value="Genomic_DNA"/>
</dbReference>
<dbReference type="PANTHER" id="PTHR13413:SF0">
    <property type="entry name" value="YLP MOTIF-CONTAINING PROTEIN 1"/>
    <property type="match status" value="1"/>
</dbReference>